<dbReference type="EMBL" id="JAUUTY010000005">
    <property type="protein sequence ID" value="KAK1632164.1"/>
    <property type="molecule type" value="Genomic_DNA"/>
</dbReference>
<feature type="region of interest" description="Disordered" evidence="2">
    <location>
        <begin position="286"/>
        <end position="321"/>
    </location>
</feature>
<feature type="compositionally biased region" description="Low complexity" evidence="2">
    <location>
        <begin position="1040"/>
        <end position="1056"/>
    </location>
</feature>
<name>A0AAD8W3C6_LOLMU</name>
<evidence type="ECO:0000313" key="4">
    <source>
        <dbReference type="EMBL" id="KAK1632164.1"/>
    </source>
</evidence>
<sequence length="1062" mass="116591">MDSSGITRGAWMGSNITKFEIDWLYRSRRIPEGVTCRLPRDEIKPVPEPGERVVFLAHFERGFGLPASDFFRRFLDFYELQPHHLPGNAIFYLSCYATFMEAYIGIRPTRETFARFFALRINSVQGKDIPKPKPLVQCGSCIIGSRQGSPFFKFSGLESCRLWQGTFFYVKNKGAPDLINLPPFNLAPPSRANWSYNPKDSHIETNRIIRFMRQLMKDTNICSDDIIRAFISRRVLPLKRRMHKMSEMYGPGDPTKITGIPLSKKDVVLKAGQICQTAMPEDWEWGLRPLSSTNPPTQAAKDRFPGILSDRRGPAQKRGLDKFDPDPVIFWKDLKMGKTAASRLGRSPPEPAGSSDDLAMFEIHEHVAPLDAEAGNEFVDKLMAHGQKNKAPAPDAGSSHGPPAKRLRTEVVGGKQVGSRRYKGKQMPTSSGPALKLGPRSEDSAGSAGASTPPPRSSPTPSGAGNISASPPGGTTSSGRAAPKSPDHRAEEDLTSPPETQDTGASHIGADEEAAGRSEPLVPSVQKEKKKKKKSLRSSPSKAVPETSAPASSTLSPEAAAPDATPNPPPETPASAATPTPPPSQGPLATTPMPPPAAPKTIKRLKPGESRGKAVEALSGSRSLVLHVGPAAAAVSEKPTGLLGRITSFKRDGRELGHLLPYAEQWNAADMSKATRGLGKDRLPMPDPAGERSSEEHFMRLRRAVKELDSAWFDATNNLMSTADARKKLFEELLWEHRDLAEAHSQCQGEKEQLIRQHQEALNAQKTSFQELKEQAVQARLQHEQELKDAKAAAEARLAEVVEDSTNSNAVLMTELEEERKARKAAEHHIEVMTTDHKEYDRLIMQIDALCLQHFPDSQTHAVKKVMEDRVAREFPNMDAHWDGYDYLVALSARVQHMRSVDRLLVDLPDVAIHLFKVLWPGEAVPANMSLTANRLKEAGPRIREWQCSAARAGADVALRSACSWYPELNLDALLGARECAATDLDPVLTAKRQDRAYRLAEYADVRTFILPPPGVTDYLLDEEEEEEGDEDEDAPPEAPEASHAPPEAPETGAAPPDAPAP</sequence>
<dbReference type="Proteomes" id="UP001231189">
    <property type="component" value="Unassembled WGS sequence"/>
</dbReference>
<feature type="domain" description="Transposase (putative) gypsy type" evidence="3">
    <location>
        <begin position="53"/>
        <end position="120"/>
    </location>
</feature>
<gene>
    <name evidence="4" type="ORF">QYE76_006479</name>
</gene>
<organism evidence="4 5">
    <name type="scientific">Lolium multiflorum</name>
    <name type="common">Italian ryegrass</name>
    <name type="synonym">Lolium perenne subsp. multiflorum</name>
    <dbReference type="NCBI Taxonomy" id="4521"/>
    <lineage>
        <taxon>Eukaryota</taxon>
        <taxon>Viridiplantae</taxon>
        <taxon>Streptophyta</taxon>
        <taxon>Embryophyta</taxon>
        <taxon>Tracheophyta</taxon>
        <taxon>Spermatophyta</taxon>
        <taxon>Magnoliopsida</taxon>
        <taxon>Liliopsida</taxon>
        <taxon>Poales</taxon>
        <taxon>Poaceae</taxon>
        <taxon>BOP clade</taxon>
        <taxon>Pooideae</taxon>
        <taxon>Poodae</taxon>
        <taxon>Poeae</taxon>
        <taxon>Poeae Chloroplast Group 2 (Poeae type)</taxon>
        <taxon>Loliodinae</taxon>
        <taxon>Loliinae</taxon>
        <taxon>Lolium</taxon>
    </lineage>
</organism>
<dbReference type="InterPro" id="IPR007321">
    <property type="entry name" value="Transposase_28"/>
</dbReference>
<reference evidence="4" key="1">
    <citation type="submission" date="2023-07" db="EMBL/GenBank/DDBJ databases">
        <title>A chromosome-level genome assembly of Lolium multiflorum.</title>
        <authorList>
            <person name="Chen Y."/>
            <person name="Copetti D."/>
            <person name="Kolliker R."/>
            <person name="Studer B."/>
        </authorList>
    </citation>
    <scope>NUCLEOTIDE SEQUENCE</scope>
    <source>
        <strain evidence="4">02402/16</strain>
        <tissue evidence="4">Leaf</tissue>
    </source>
</reference>
<comment type="caution">
    <text evidence="4">The sequence shown here is derived from an EMBL/GenBank/DDBJ whole genome shotgun (WGS) entry which is preliminary data.</text>
</comment>
<dbReference type="PANTHER" id="PTHR33026">
    <property type="entry name" value="OS06G0360600 PROTEIN"/>
    <property type="match status" value="1"/>
</dbReference>
<feature type="compositionally biased region" description="Acidic residues" evidence="2">
    <location>
        <begin position="1020"/>
        <end position="1036"/>
    </location>
</feature>
<feature type="compositionally biased region" description="Basic and acidic residues" evidence="2">
    <location>
        <begin position="300"/>
        <end position="321"/>
    </location>
</feature>
<evidence type="ECO:0000256" key="1">
    <source>
        <dbReference type="SAM" id="Coils"/>
    </source>
</evidence>
<keyword evidence="5" id="KW-1185">Reference proteome</keyword>
<evidence type="ECO:0000256" key="2">
    <source>
        <dbReference type="SAM" id="MobiDB-lite"/>
    </source>
</evidence>
<dbReference type="Pfam" id="PF04195">
    <property type="entry name" value="Transposase_28"/>
    <property type="match status" value="1"/>
</dbReference>
<feature type="coiled-coil region" evidence="1">
    <location>
        <begin position="755"/>
        <end position="804"/>
    </location>
</feature>
<evidence type="ECO:0000313" key="5">
    <source>
        <dbReference type="Proteomes" id="UP001231189"/>
    </source>
</evidence>
<evidence type="ECO:0000259" key="3">
    <source>
        <dbReference type="Pfam" id="PF04195"/>
    </source>
</evidence>
<feature type="compositionally biased region" description="Low complexity" evidence="2">
    <location>
        <begin position="459"/>
        <end position="479"/>
    </location>
</feature>
<proteinExistence type="predicted"/>
<feature type="region of interest" description="Disordered" evidence="2">
    <location>
        <begin position="1014"/>
        <end position="1062"/>
    </location>
</feature>
<dbReference type="PANTHER" id="PTHR33026:SF7">
    <property type="entry name" value="OS03G0100275 PROTEIN"/>
    <property type="match status" value="1"/>
</dbReference>
<feature type="region of interest" description="Disordered" evidence="2">
    <location>
        <begin position="387"/>
        <end position="613"/>
    </location>
</feature>
<keyword evidence="1" id="KW-0175">Coiled coil</keyword>
<dbReference type="AlphaFoldDB" id="A0AAD8W3C6"/>
<accession>A0AAD8W3C6</accession>
<protein>
    <recommendedName>
        <fullName evidence="3">Transposase (putative) gypsy type domain-containing protein</fullName>
    </recommendedName>
</protein>